<evidence type="ECO:0000313" key="2">
    <source>
        <dbReference type="Proteomes" id="UP000237968"/>
    </source>
</evidence>
<accession>A0A2S9YG17</accession>
<protein>
    <submittedName>
        <fullName evidence="1">Uncharacterized protein</fullName>
    </submittedName>
</protein>
<comment type="caution">
    <text evidence="1">The sequence shown here is derived from an EMBL/GenBank/DDBJ whole genome shotgun (WGS) entry which is preliminary data.</text>
</comment>
<sequence>MKVHVQPQRGVGALDEGLTWTDDEGHFSLPFEIETLCPNQDATLVVSSFHEPAPFPISVFWRSAGATNWPSFSSLLLGLTDDASDYTVPYEILAVFKPGVEGQLPGRLVVDTLVGEQRAQQSNSRDLDVAIHLAHAMRDSLDYWGQ</sequence>
<keyword evidence="2" id="KW-1185">Reference proteome</keyword>
<dbReference type="AlphaFoldDB" id="A0A2S9YG17"/>
<organism evidence="1 2">
    <name type="scientific">Enhygromyxa salina</name>
    <dbReference type="NCBI Taxonomy" id="215803"/>
    <lineage>
        <taxon>Bacteria</taxon>
        <taxon>Pseudomonadati</taxon>
        <taxon>Myxococcota</taxon>
        <taxon>Polyangia</taxon>
        <taxon>Nannocystales</taxon>
        <taxon>Nannocystaceae</taxon>
        <taxon>Enhygromyxa</taxon>
    </lineage>
</organism>
<dbReference type="EMBL" id="PVNK01000066">
    <property type="protein sequence ID" value="PRQ03991.1"/>
    <property type="molecule type" value="Genomic_DNA"/>
</dbReference>
<evidence type="ECO:0000313" key="1">
    <source>
        <dbReference type="EMBL" id="PRQ03991.1"/>
    </source>
</evidence>
<proteinExistence type="predicted"/>
<name>A0A2S9YG17_9BACT</name>
<gene>
    <name evidence="1" type="ORF">ENSA5_11740</name>
</gene>
<dbReference type="Proteomes" id="UP000237968">
    <property type="component" value="Unassembled WGS sequence"/>
</dbReference>
<reference evidence="1 2" key="1">
    <citation type="submission" date="2018-03" db="EMBL/GenBank/DDBJ databases">
        <title>Draft Genome Sequences of the Obligatory Marine Myxobacteria Enhygromyxa salina SWB005.</title>
        <authorList>
            <person name="Poehlein A."/>
            <person name="Moghaddam J.A."/>
            <person name="Harms H."/>
            <person name="Alanjari M."/>
            <person name="Koenig G.M."/>
            <person name="Daniel R."/>
            <person name="Schaeberle T.F."/>
        </authorList>
    </citation>
    <scope>NUCLEOTIDE SEQUENCE [LARGE SCALE GENOMIC DNA]</scope>
    <source>
        <strain evidence="1 2">SWB005</strain>
    </source>
</reference>